<keyword evidence="9" id="KW-1185">Reference proteome</keyword>
<accession>U2EBC3</accession>
<keyword evidence="4 6" id="KW-0520">NAD</keyword>
<evidence type="ECO:0000256" key="2">
    <source>
        <dbReference type="ARBA" id="ARBA00022643"/>
    </source>
</evidence>
<dbReference type="RefSeq" id="WP_008827303.1">
    <property type="nucleotide sequence ID" value="NZ_AFNU02000006.1"/>
</dbReference>
<dbReference type="eggNOG" id="COG1182">
    <property type="taxonomic scope" value="Bacteria"/>
</dbReference>
<dbReference type="FunCoup" id="U2EBC3">
    <property type="interactions" value="15"/>
</dbReference>
<dbReference type="InterPro" id="IPR003680">
    <property type="entry name" value="Flavodoxin_fold"/>
</dbReference>
<comment type="catalytic activity">
    <reaction evidence="6">
        <text>2 a quinone + NADH + H(+) = 2 a 1,4-benzosemiquinone + NAD(+)</text>
        <dbReference type="Rhea" id="RHEA:65952"/>
        <dbReference type="ChEBI" id="CHEBI:15378"/>
        <dbReference type="ChEBI" id="CHEBI:57540"/>
        <dbReference type="ChEBI" id="CHEBI:57945"/>
        <dbReference type="ChEBI" id="CHEBI:132124"/>
        <dbReference type="ChEBI" id="CHEBI:134225"/>
    </reaction>
</comment>
<feature type="binding site" evidence="6">
    <location>
        <begin position="134"/>
        <end position="137"/>
    </location>
    <ligand>
        <name>FMN</name>
        <dbReference type="ChEBI" id="CHEBI:58210"/>
    </ligand>
</feature>
<evidence type="ECO:0000256" key="1">
    <source>
        <dbReference type="ARBA" id="ARBA00022630"/>
    </source>
</evidence>
<comment type="catalytic activity">
    <reaction evidence="5">
        <text>N,N-dimethyl-1,4-phenylenediamine + anthranilate + 2 NAD(+) = 2-(4-dimethylaminophenyl)diazenylbenzoate + 2 NADH + 2 H(+)</text>
        <dbReference type="Rhea" id="RHEA:55872"/>
        <dbReference type="ChEBI" id="CHEBI:15378"/>
        <dbReference type="ChEBI" id="CHEBI:15783"/>
        <dbReference type="ChEBI" id="CHEBI:16567"/>
        <dbReference type="ChEBI" id="CHEBI:57540"/>
        <dbReference type="ChEBI" id="CHEBI:57945"/>
        <dbReference type="ChEBI" id="CHEBI:71579"/>
        <dbReference type="EC" id="1.7.1.17"/>
    </reaction>
    <physiologicalReaction direction="right-to-left" evidence="5">
        <dbReference type="Rhea" id="RHEA:55874"/>
    </physiologicalReaction>
</comment>
<comment type="subunit">
    <text evidence="6">Homodimer.</text>
</comment>
<dbReference type="HAMAP" id="MF_01216">
    <property type="entry name" value="Azoreductase_type1"/>
    <property type="match status" value="1"/>
</dbReference>
<organism evidence="8 9">
    <name type="scientific">Haloplasma contractile SSD-17B</name>
    <dbReference type="NCBI Taxonomy" id="1033810"/>
    <lineage>
        <taxon>Bacteria</taxon>
        <taxon>Bacillati</taxon>
        <taxon>Mycoplasmatota</taxon>
        <taxon>Mollicutes</taxon>
        <taxon>Haloplasmatales</taxon>
        <taxon>Haloplasmataceae</taxon>
        <taxon>Haloplasma</taxon>
    </lineage>
</organism>
<dbReference type="InterPro" id="IPR029039">
    <property type="entry name" value="Flavoprotein-like_sf"/>
</dbReference>
<dbReference type="InParanoid" id="U2EBC3"/>
<comment type="caution">
    <text evidence="6">Lacks conserved residue(s) required for the propagation of feature annotation.</text>
</comment>
<sequence length="200" mass="23372">MYRKILYIKANPKPEEDSYTFKLANEFLKYYKQENPDDQITELDLYKEGIKCLDQKMLKELSDKERNEMHRHALQFAKSDKYIIAAPMWNLSVPAILKAYFDYVSYAGITFKYTEKGPMGLLGDKPRRVMHIVSRGGQYSEGPYKAFEMGDEYVRTILGFMGIIKVETLALENTNVLNGNELHEKVREAYKEAKRMGKHF</sequence>
<reference evidence="8 9" key="1">
    <citation type="journal article" date="2011" name="J. Bacteriol.">
        <title>Genome sequence of Haloplasma contractile, an unusual contractile bacterium from a deep-sea anoxic brine lake.</title>
        <authorList>
            <person name="Antunes A."/>
            <person name="Alam I."/>
            <person name="El Dorry H."/>
            <person name="Siam R."/>
            <person name="Robertson A."/>
            <person name="Bajic V.B."/>
            <person name="Stingl U."/>
        </authorList>
    </citation>
    <scope>NUCLEOTIDE SEQUENCE [LARGE SCALE GENOMIC DNA]</scope>
    <source>
        <strain evidence="8 9">SSD-17B</strain>
    </source>
</reference>
<dbReference type="Pfam" id="PF02525">
    <property type="entry name" value="Flavodoxin_2"/>
    <property type="match status" value="1"/>
</dbReference>
<feature type="binding site" evidence="6">
    <location>
        <begin position="88"/>
        <end position="91"/>
    </location>
    <ligand>
        <name>FMN</name>
        <dbReference type="ChEBI" id="CHEBI:58210"/>
    </ligand>
</feature>
<dbReference type="EC" id="1.6.5.-" evidence="6"/>
<comment type="caution">
    <text evidence="8">The sequence shown here is derived from an EMBL/GenBank/DDBJ whole genome shotgun (WGS) entry which is preliminary data.</text>
</comment>
<dbReference type="GO" id="GO:0009055">
    <property type="term" value="F:electron transfer activity"/>
    <property type="evidence" value="ECO:0007669"/>
    <property type="project" value="UniProtKB-UniRule"/>
</dbReference>
<evidence type="ECO:0000313" key="9">
    <source>
        <dbReference type="Proteomes" id="UP000005707"/>
    </source>
</evidence>
<reference evidence="8 9" key="2">
    <citation type="journal article" date="2013" name="PLoS ONE">
        <title>INDIGO - INtegrated Data Warehouse of MIcrobial GenOmes with Examples from the Red Sea Extremophiles.</title>
        <authorList>
            <person name="Alam I."/>
            <person name="Antunes A."/>
            <person name="Kamau A.A."/>
            <person name="Ba Alawi W."/>
            <person name="Kalkatawi M."/>
            <person name="Stingl U."/>
            <person name="Bajic V.B."/>
        </authorList>
    </citation>
    <scope>NUCLEOTIDE SEQUENCE [LARGE SCALE GENOMIC DNA]</scope>
    <source>
        <strain evidence="8 9">SSD-17B</strain>
    </source>
</reference>
<feature type="domain" description="Flavodoxin-like fold" evidence="7">
    <location>
        <begin position="4"/>
        <end position="192"/>
    </location>
</feature>
<evidence type="ECO:0000256" key="6">
    <source>
        <dbReference type="HAMAP-Rule" id="MF_01216"/>
    </source>
</evidence>
<comment type="function">
    <text evidence="6">Quinone reductase that provides resistance to thiol-specific stress caused by electrophilic quinones.</text>
</comment>
<gene>
    <name evidence="8" type="primary">azoR2</name>
    <name evidence="6" type="synonym">azoR</name>
    <name evidence="8" type="ORF">HLPCO_002005</name>
</gene>
<evidence type="ECO:0000313" key="8">
    <source>
        <dbReference type="EMBL" id="ERJ12091.1"/>
    </source>
</evidence>
<evidence type="ECO:0000256" key="5">
    <source>
        <dbReference type="ARBA" id="ARBA00048542"/>
    </source>
</evidence>
<dbReference type="EMBL" id="AFNU02000006">
    <property type="protein sequence ID" value="ERJ12091.1"/>
    <property type="molecule type" value="Genomic_DNA"/>
</dbReference>
<dbReference type="Gene3D" id="3.40.50.360">
    <property type="match status" value="1"/>
</dbReference>
<dbReference type="GO" id="GO:0016655">
    <property type="term" value="F:oxidoreductase activity, acting on NAD(P)H, quinone or similar compound as acceptor"/>
    <property type="evidence" value="ECO:0007669"/>
    <property type="project" value="InterPro"/>
</dbReference>
<protein>
    <recommendedName>
        <fullName evidence="6">FMN dependent NADH:quinone oxidoreductase</fullName>
        <ecNumber evidence="6">1.6.5.-</ecNumber>
    </recommendedName>
    <alternativeName>
        <fullName evidence="6">Azo-dye reductase</fullName>
    </alternativeName>
    <alternativeName>
        <fullName evidence="6">FMN-dependent NADH-azo compound oxidoreductase</fullName>
    </alternativeName>
    <alternativeName>
        <fullName evidence="6">FMN-dependent NADH-azoreductase</fullName>
        <ecNumber evidence="6">1.7.1.17</ecNumber>
    </alternativeName>
</protein>
<evidence type="ECO:0000256" key="4">
    <source>
        <dbReference type="ARBA" id="ARBA00023027"/>
    </source>
</evidence>
<keyword evidence="3 6" id="KW-0560">Oxidoreductase</keyword>
<dbReference type="Proteomes" id="UP000005707">
    <property type="component" value="Unassembled WGS sequence"/>
</dbReference>
<dbReference type="OrthoDB" id="9805013at2"/>
<dbReference type="EC" id="1.7.1.17" evidence="6"/>
<dbReference type="PANTHER" id="PTHR43741">
    <property type="entry name" value="FMN-DEPENDENT NADH-AZOREDUCTASE 1"/>
    <property type="match status" value="1"/>
</dbReference>
<evidence type="ECO:0000259" key="7">
    <source>
        <dbReference type="Pfam" id="PF02525"/>
    </source>
</evidence>
<dbReference type="AlphaFoldDB" id="U2EBC3"/>
<comment type="similarity">
    <text evidence="6">Belongs to the azoreductase type 1 family.</text>
</comment>
<dbReference type="PANTHER" id="PTHR43741:SF7">
    <property type="entry name" value="FMN-DEPENDENT NADH:QUINONE OXIDOREDUCTASE"/>
    <property type="match status" value="1"/>
</dbReference>
<dbReference type="GO" id="GO:0010181">
    <property type="term" value="F:FMN binding"/>
    <property type="evidence" value="ECO:0007669"/>
    <property type="project" value="UniProtKB-UniRule"/>
</dbReference>
<keyword evidence="1 6" id="KW-0285">Flavoprotein</keyword>
<comment type="function">
    <text evidence="6">Also exhibits azoreductase activity. Catalyzes the reductive cleavage of the azo bond in aromatic azo compounds to the corresponding amines.</text>
</comment>
<name>U2EBC3_9MOLU</name>
<dbReference type="InterPro" id="IPR050104">
    <property type="entry name" value="FMN-dep_NADH:Q_OxRdtase_AzoR1"/>
</dbReference>
<comment type="cofactor">
    <cofactor evidence="6">
        <name>FMN</name>
        <dbReference type="ChEBI" id="CHEBI:58210"/>
    </cofactor>
    <text evidence="6">Binds 1 FMN per subunit.</text>
</comment>
<keyword evidence="2 6" id="KW-0288">FMN</keyword>
<dbReference type="InterPro" id="IPR023048">
    <property type="entry name" value="NADH:quinone_OxRdtase_FMN_depd"/>
</dbReference>
<proteinExistence type="inferred from homology"/>
<dbReference type="GO" id="GO:0016652">
    <property type="term" value="F:oxidoreductase activity, acting on NAD(P)H as acceptor"/>
    <property type="evidence" value="ECO:0007669"/>
    <property type="project" value="UniProtKB-UniRule"/>
</dbReference>
<dbReference type="SUPFAM" id="SSF52218">
    <property type="entry name" value="Flavoproteins"/>
    <property type="match status" value="1"/>
</dbReference>
<evidence type="ECO:0000256" key="3">
    <source>
        <dbReference type="ARBA" id="ARBA00023002"/>
    </source>
</evidence>